<name>A0A2P2Q8I4_RHIMU</name>
<dbReference type="AlphaFoldDB" id="A0A2P2Q8I4"/>
<dbReference type="EMBL" id="GGEC01082796">
    <property type="protein sequence ID" value="MBX63280.1"/>
    <property type="molecule type" value="Transcribed_RNA"/>
</dbReference>
<sequence length="25" mass="3093">MMLFIEIIYPVKHELSANYYVQFSR</sequence>
<organism evidence="1">
    <name type="scientific">Rhizophora mucronata</name>
    <name type="common">Asiatic mangrove</name>
    <dbReference type="NCBI Taxonomy" id="61149"/>
    <lineage>
        <taxon>Eukaryota</taxon>
        <taxon>Viridiplantae</taxon>
        <taxon>Streptophyta</taxon>
        <taxon>Embryophyta</taxon>
        <taxon>Tracheophyta</taxon>
        <taxon>Spermatophyta</taxon>
        <taxon>Magnoliopsida</taxon>
        <taxon>eudicotyledons</taxon>
        <taxon>Gunneridae</taxon>
        <taxon>Pentapetalae</taxon>
        <taxon>rosids</taxon>
        <taxon>fabids</taxon>
        <taxon>Malpighiales</taxon>
        <taxon>Rhizophoraceae</taxon>
        <taxon>Rhizophora</taxon>
    </lineage>
</organism>
<accession>A0A2P2Q8I4</accession>
<evidence type="ECO:0000313" key="1">
    <source>
        <dbReference type="EMBL" id="MBX63280.1"/>
    </source>
</evidence>
<protein>
    <submittedName>
        <fullName evidence="1">Uncharacterized protein</fullName>
    </submittedName>
</protein>
<reference evidence="1" key="1">
    <citation type="submission" date="2018-02" db="EMBL/GenBank/DDBJ databases">
        <title>Rhizophora mucronata_Transcriptome.</title>
        <authorList>
            <person name="Meera S.P."/>
            <person name="Sreeshan A."/>
            <person name="Augustine A."/>
        </authorList>
    </citation>
    <scope>NUCLEOTIDE SEQUENCE</scope>
    <source>
        <tissue evidence="1">Leaf</tissue>
    </source>
</reference>
<proteinExistence type="predicted"/>